<evidence type="ECO:0008006" key="3">
    <source>
        <dbReference type="Google" id="ProtNLM"/>
    </source>
</evidence>
<keyword evidence="2" id="KW-1185">Reference proteome</keyword>
<proteinExistence type="predicted"/>
<sequence>MNFLVCFHCAQVYTYEEGHRCPYSEGNVILIQAESANLRNCSTATTRKAITHKRDNFNMQWSRSRKRSTRGDFLFSVVSSESGRKTTDMEFRTSNNYVCGITEAPRNEIVEIFRPRELKPKNAAAEFYMQPAFPENVPHYLRQSTQYESNKNASIQDKHTVDFPAVHMEYRTNNSCVYGINEAPKTEIVDIFRPRESKPKNATEEIYMQSVFPENVAHYSRQSIQYESNKNASKYRHCRLSGSSYGMSNDQ</sequence>
<comment type="caution">
    <text evidence="1">The sequence shown here is derived from an EMBL/GenBank/DDBJ whole genome shotgun (WGS) entry which is preliminary data.</text>
</comment>
<protein>
    <recommendedName>
        <fullName evidence="3">Ig-like domain-containing protein</fullName>
    </recommendedName>
</protein>
<accession>A0AAV2B5A7</accession>
<name>A0AAV2B5A7_9ARAC</name>
<dbReference type="Proteomes" id="UP001497382">
    <property type="component" value="Unassembled WGS sequence"/>
</dbReference>
<gene>
    <name evidence="1" type="ORF">LARSCL_LOCUS16731</name>
</gene>
<evidence type="ECO:0000313" key="1">
    <source>
        <dbReference type="EMBL" id="CAL1290835.1"/>
    </source>
</evidence>
<organism evidence="1 2">
    <name type="scientific">Larinioides sclopetarius</name>
    <dbReference type="NCBI Taxonomy" id="280406"/>
    <lineage>
        <taxon>Eukaryota</taxon>
        <taxon>Metazoa</taxon>
        <taxon>Ecdysozoa</taxon>
        <taxon>Arthropoda</taxon>
        <taxon>Chelicerata</taxon>
        <taxon>Arachnida</taxon>
        <taxon>Araneae</taxon>
        <taxon>Araneomorphae</taxon>
        <taxon>Entelegynae</taxon>
        <taxon>Araneoidea</taxon>
        <taxon>Araneidae</taxon>
        <taxon>Larinioides</taxon>
    </lineage>
</organism>
<dbReference type="AlphaFoldDB" id="A0AAV2B5A7"/>
<dbReference type="EMBL" id="CAXIEN010000271">
    <property type="protein sequence ID" value="CAL1290835.1"/>
    <property type="molecule type" value="Genomic_DNA"/>
</dbReference>
<evidence type="ECO:0000313" key="2">
    <source>
        <dbReference type="Proteomes" id="UP001497382"/>
    </source>
</evidence>
<reference evidence="1 2" key="1">
    <citation type="submission" date="2024-04" db="EMBL/GenBank/DDBJ databases">
        <authorList>
            <person name="Rising A."/>
            <person name="Reimegard J."/>
            <person name="Sonavane S."/>
            <person name="Akerstrom W."/>
            <person name="Nylinder S."/>
            <person name="Hedman E."/>
            <person name="Kallberg Y."/>
        </authorList>
    </citation>
    <scope>NUCLEOTIDE SEQUENCE [LARGE SCALE GENOMIC DNA]</scope>
</reference>